<dbReference type="GO" id="GO:0016757">
    <property type="term" value="F:glycosyltransferase activity"/>
    <property type="evidence" value="ECO:0007669"/>
    <property type="project" value="UniProtKB-KW"/>
</dbReference>
<evidence type="ECO:0000256" key="2">
    <source>
        <dbReference type="ARBA" id="ARBA00022679"/>
    </source>
</evidence>
<evidence type="ECO:0000313" key="4">
    <source>
        <dbReference type="EMBL" id="UXC63549.1"/>
    </source>
</evidence>
<dbReference type="InterPro" id="IPR050748">
    <property type="entry name" value="Glycosyltrans_8_dom-fam"/>
</dbReference>
<dbReference type="Gene3D" id="3.90.550.10">
    <property type="entry name" value="Spore Coat Polysaccharide Biosynthesis Protein SpsA, Chain A"/>
    <property type="match status" value="1"/>
</dbReference>
<dbReference type="SUPFAM" id="SSF53448">
    <property type="entry name" value="Nucleotide-diphospho-sugar transferases"/>
    <property type="match status" value="1"/>
</dbReference>
<dbReference type="GO" id="GO:0046872">
    <property type="term" value="F:metal ion binding"/>
    <property type="evidence" value="ECO:0007669"/>
    <property type="project" value="UniProtKB-KW"/>
</dbReference>
<dbReference type="PANTHER" id="PTHR13778:SF47">
    <property type="entry name" value="LIPOPOLYSACCHARIDE 1,3-GALACTOSYLTRANSFERASE"/>
    <property type="match status" value="1"/>
</dbReference>
<dbReference type="InterPro" id="IPR029044">
    <property type="entry name" value="Nucleotide-diphossugar_trans"/>
</dbReference>
<sequence>MRRVIALAANYSYLDKVETTLKSIFKYTPKVEVYLANMDIPQEWFVAVNKKLASVGSVLYDLKIDLDKFEIGRVSFEHINNYSYVRIYLPRLIEAERILYLDSDIIVRGDLNPFLELEMDSKKAIAMVKDIYSMKEFNSGVMLIDTINWRKYQLEEACIDIIKREDLEINNGDQTVINVACQEYIQELPFLYNSQIGYDMLTSYDKQEEIFDRFVPKEALIYHYLSHDKPWNLLSFNRYRSLWWAYRNLDWCQVVSETKVETNQTNRPQILIFTQTDQLGPIEQLITAIPEADFVIAAFTLVSNKIKRLLQYSNVRVQHATTMRRLLETAQTAKLFLDLSDPIDEGVQTQLQALAKPYLALKRPGYENDRVEMIATPAELIERIKAEIK</sequence>
<reference evidence="4" key="1">
    <citation type="submission" date="2022-09" db="EMBL/GenBank/DDBJ databases">
        <title>Complete genome of Ligilactobacillus agilis AM_LB6, isolated from chicken feces.</title>
        <authorList>
            <person name="den Bakker H.C."/>
            <person name="Mann A."/>
        </authorList>
    </citation>
    <scope>NUCLEOTIDE SEQUENCE</scope>
    <source>
        <strain evidence="4">AM_LB6</strain>
    </source>
</reference>
<keyword evidence="3" id="KW-0479">Metal-binding</keyword>
<dbReference type="CDD" id="cd04194">
    <property type="entry name" value="GT8_A4GalT_like"/>
    <property type="match status" value="1"/>
</dbReference>
<dbReference type="PANTHER" id="PTHR13778">
    <property type="entry name" value="GLYCOSYLTRANSFERASE 8 DOMAIN-CONTAINING PROTEIN"/>
    <property type="match status" value="1"/>
</dbReference>
<dbReference type="Proteomes" id="UP001058429">
    <property type="component" value="Chromosome"/>
</dbReference>
<organism evidence="4 5">
    <name type="scientific">Ligilactobacillus agilis</name>
    <dbReference type="NCBI Taxonomy" id="1601"/>
    <lineage>
        <taxon>Bacteria</taxon>
        <taxon>Bacillati</taxon>
        <taxon>Bacillota</taxon>
        <taxon>Bacilli</taxon>
        <taxon>Lactobacillales</taxon>
        <taxon>Lactobacillaceae</taxon>
        <taxon>Ligilactobacillus</taxon>
    </lineage>
</organism>
<accession>A0A9Q9J5U4</accession>
<evidence type="ECO:0000256" key="1">
    <source>
        <dbReference type="ARBA" id="ARBA00022676"/>
    </source>
</evidence>
<dbReference type="GeneID" id="75136258"/>
<dbReference type="RefSeq" id="WP_192944484.1">
    <property type="nucleotide sequence ID" value="NZ_CP104396.1"/>
</dbReference>
<evidence type="ECO:0000313" key="5">
    <source>
        <dbReference type="Proteomes" id="UP001058429"/>
    </source>
</evidence>
<dbReference type="Pfam" id="PF01501">
    <property type="entry name" value="Glyco_transf_8"/>
    <property type="match status" value="1"/>
</dbReference>
<dbReference type="AlphaFoldDB" id="A0A9Q9J5U4"/>
<proteinExistence type="predicted"/>
<name>A0A9Q9J5U4_9LACO</name>
<keyword evidence="1" id="KW-0328">Glycosyltransferase</keyword>
<gene>
    <name evidence="4" type="ORF">N4562_00360</name>
</gene>
<protein>
    <submittedName>
        <fullName evidence="4">Glycosyltransferase family 8 protein</fullName>
    </submittedName>
</protein>
<keyword evidence="2" id="KW-0808">Transferase</keyword>
<dbReference type="EMBL" id="CP104396">
    <property type="protein sequence ID" value="UXC63549.1"/>
    <property type="molecule type" value="Genomic_DNA"/>
</dbReference>
<dbReference type="InterPro" id="IPR002495">
    <property type="entry name" value="Glyco_trans_8"/>
</dbReference>
<evidence type="ECO:0000256" key="3">
    <source>
        <dbReference type="ARBA" id="ARBA00022723"/>
    </source>
</evidence>